<evidence type="ECO:0000259" key="2">
    <source>
        <dbReference type="PROSITE" id="PS51352"/>
    </source>
</evidence>
<protein>
    <submittedName>
        <fullName evidence="3">Redoxin domain-containing protein</fullName>
    </submittedName>
</protein>
<dbReference type="Gene3D" id="3.40.30.10">
    <property type="entry name" value="Glutaredoxin"/>
    <property type="match status" value="1"/>
</dbReference>
<gene>
    <name evidence="3" type="ORF">P0Y53_11045</name>
</gene>
<accession>A0AAJ5WTQ1</accession>
<dbReference type="EMBL" id="CP119311">
    <property type="protein sequence ID" value="WEK38036.1"/>
    <property type="molecule type" value="Genomic_DNA"/>
</dbReference>
<dbReference type="InterPro" id="IPR036249">
    <property type="entry name" value="Thioredoxin-like_sf"/>
</dbReference>
<evidence type="ECO:0000313" key="4">
    <source>
        <dbReference type="Proteomes" id="UP001220610"/>
    </source>
</evidence>
<keyword evidence="1" id="KW-0732">Signal</keyword>
<dbReference type="InterPro" id="IPR013766">
    <property type="entry name" value="Thioredoxin_domain"/>
</dbReference>
<sequence length="160" mass="18698">MKKWFLFLAASFCLQFSFAQAPTPSERKKLFPTLQLLQVDSTTLTSGLLKRQPTVIMYFSPSCDHCQHQMDDMLAHTKEMKNIQVVLATYQPFDEMVEFHKKYHIEKHSNYKLGRDVNFILPPFYDIRNLPFIALYSKEGKLLLSHEGNIKVEKLLQALK</sequence>
<feature type="domain" description="Thioredoxin" evidence="2">
    <location>
        <begin position="19"/>
        <end position="160"/>
    </location>
</feature>
<evidence type="ECO:0000256" key="1">
    <source>
        <dbReference type="SAM" id="SignalP"/>
    </source>
</evidence>
<feature type="signal peptide" evidence="1">
    <location>
        <begin position="1"/>
        <end position="21"/>
    </location>
</feature>
<name>A0AAJ5WTQ1_9BACT</name>
<proteinExistence type="predicted"/>
<dbReference type="AlphaFoldDB" id="A0AAJ5WTQ1"/>
<organism evidence="3 4">
    <name type="scientific">Candidatus Pseudobacter hemicellulosilyticus</name>
    <dbReference type="NCBI Taxonomy" id="3121375"/>
    <lineage>
        <taxon>Bacteria</taxon>
        <taxon>Pseudomonadati</taxon>
        <taxon>Bacteroidota</taxon>
        <taxon>Chitinophagia</taxon>
        <taxon>Chitinophagales</taxon>
        <taxon>Chitinophagaceae</taxon>
        <taxon>Pseudobacter</taxon>
    </lineage>
</organism>
<dbReference type="PROSITE" id="PS51352">
    <property type="entry name" value="THIOREDOXIN_2"/>
    <property type="match status" value="1"/>
</dbReference>
<dbReference type="Proteomes" id="UP001220610">
    <property type="component" value="Chromosome"/>
</dbReference>
<evidence type="ECO:0000313" key="3">
    <source>
        <dbReference type="EMBL" id="WEK38036.1"/>
    </source>
</evidence>
<reference evidence="3" key="1">
    <citation type="submission" date="2023-03" db="EMBL/GenBank/DDBJ databases">
        <title>Andean soil-derived lignocellulolytic bacterial consortium as a source of novel taxa and putative plastic-active enzymes.</title>
        <authorList>
            <person name="Diaz-Garcia L."/>
            <person name="Chuvochina M."/>
            <person name="Feuerriegel G."/>
            <person name="Bunk B."/>
            <person name="Sproer C."/>
            <person name="Streit W.R."/>
            <person name="Rodriguez L.M."/>
            <person name="Overmann J."/>
            <person name="Jimenez D.J."/>
        </authorList>
    </citation>
    <scope>NUCLEOTIDE SEQUENCE</scope>
    <source>
        <strain evidence="3">MAG 7</strain>
    </source>
</reference>
<feature type="chain" id="PRO_5042566121" evidence="1">
    <location>
        <begin position="22"/>
        <end position="160"/>
    </location>
</feature>
<dbReference type="SUPFAM" id="SSF52833">
    <property type="entry name" value="Thioredoxin-like"/>
    <property type="match status" value="1"/>
</dbReference>